<evidence type="ECO:0000313" key="2">
    <source>
        <dbReference type="Proteomes" id="UP000215506"/>
    </source>
</evidence>
<reference evidence="1 2" key="1">
    <citation type="submission" date="2017-07" db="EMBL/GenBank/DDBJ databases">
        <title>First draft Genome Sequence of Nocardia cerradoensis isolated from human infection.</title>
        <authorList>
            <person name="Carrasco G."/>
        </authorList>
    </citation>
    <scope>NUCLEOTIDE SEQUENCE [LARGE SCALE GENOMIC DNA]</scope>
    <source>
        <strain evidence="1 2">CNM20130759</strain>
    </source>
</reference>
<dbReference type="Proteomes" id="UP000215506">
    <property type="component" value="Unassembled WGS sequence"/>
</dbReference>
<sequence length="39" mass="3870">MLFFTAGTGNSIQDMLFAILKSACTISSGGNAGCAGWGA</sequence>
<evidence type="ECO:0000313" key="1">
    <source>
        <dbReference type="EMBL" id="OXR42296.1"/>
    </source>
</evidence>
<dbReference type="EMBL" id="NGAF01000014">
    <property type="protein sequence ID" value="OXR42296.1"/>
    <property type="molecule type" value="Genomic_DNA"/>
</dbReference>
<comment type="caution">
    <text evidence="1">The sequence shown here is derived from an EMBL/GenBank/DDBJ whole genome shotgun (WGS) entry which is preliminary data.</text>
</comment>
<organism evidence="1 2">
    <name type="scientific">Nocardia cerradoensis</name>
    <dbReference type="NCBI Taxonomy" id="85688"/>
    <lineage>
        <taxon>Bacteria</taxon>
        <taxon>Bacillati</taxon>
        <taxon>Actinomycetota</taxon>
        <taxon>Actinomycetes</taxon>
        <taxon>Mycobacteriales</taxon>
        <taxon>Nocardiaceae</taxon>
        <taxon>Nocardia</taxon>
    </lineage>
</organism>
<protein>
    <submittedName>
        <fullName evidence="1">Uncharacterized protein</fullName>
    </submittedName>
</protein>
<gene>
    <name evidence="1" type="ORF">B7C42_05495</name>
</gene>
<dbReference type="AlphaFoldDB" id="A0A231H0C0"/>
<keyword evidence="2" id="KW-1185">Reference proteome</keyword>
<name>A0A231H0C0_9NOCA</name>
<proteinExistence type="predicted"/>
<accession>A0A231H0C0</accession>